<evidence type="ECO:0000313" key="1">
    <source>
        <dbReference type="EMBL" id="RKF54236.1"/>
    </source>
</evidence>
<sequence length="96" mass="10938">MKAFLINSGYVPIINGDDFDNDVNDKALTDIQLCLDDGPLLQVHNITSAHQTWMKSFPANSRLNDLTSKEINLPKQVVITWVLNNLTSNYEIFFRI</sequence>
<proteinExistence type="predicted"/>
<reference evidence="1 2" key="1">
    <citation type="journal article" date="2018" name="BMC Genomics">
        <title>Comparative genome analyses reveal sequence features reflecting distinct modes of host-adaptation between dicot and monocot powdery mildew.</title>
        <authorList>
            <person name="Wu Y."/>
            <person name="Ma X."/>
            <person name="Pan Z."/>
            <person name="Kale S.D."/>
            <person name="Song Y."/>
            <person name="King H."/>
            <person name="Zhang Q."/>
            <person name="Presley C."/>
            <person name="Deng X."/>
            <person name="Wei C.I."/>
            <person name="Xiao S."/>
        </authorList>
    </citation>
    <scope>NUCLEOTIDE SEQUENCE [LARGE SCALE GENOMIC DNA]</scope>
    <source>
        <strain evidence="1">UMSG2</strain>
    </source>
</reference>
<protein>
    <submittedName>
        <fullName evidence="1">Uncharacterized protein</fullName>
    </submittedName>
</protein>
<dbReference type="Proteomes" id="UP000286134">
    <property type="component" value="Unassembled WGS sequence"/>
</dbReference>
<dbReference type="EMBL" id="MCFK01009936">
    <property type="protein sequence ID" value="RKF54236.1"/>
    <property type="molecule type" value="Genomic_DNA"/>
</dbReference>
<gene>
    <name evidence="1" type="ORF">OnM2_099051</name>
</gene>
<comment type="caution">
    <text evidence="1">The sequence shown here is derived from an EMBL/GenBank/DDBJ whole genome shotgun (WGS) entry which is preliminary data.</text>
</comment>
<dbReference type="AlphaFoldDB" id="A0A420H9X6"/>
<name>A0A420H9X6_9PEZI</name>
<organism evidence="1 2">
    <name type="scientific">Erysiphe neolycopersici</name>
    <dbReference type="NCBI Taxonomy" id="212602"/>
    <lineage>
        <taxon>Eukaryota</taxon>
        <taxon>Fungi</taxon>
        <taxon>Dikarya</taxon>
        <taxon>Ascomycota</taxon>
        <taxon>Pezizomycotina</taxon>
        <taxon>Leotiomycetes</taxon>
        <taxon>Erysiphales</taxon>
        <taxon>Erysiphaceae</taxon>
        <taxon>Erysiphe</taxon>
    </lineage>
</organism>
<accession>A0A420H9X6</accession>
<keyword evidence="2" id="KW-1185">Reference proteome</keyword>
<evidence type="ECO:0000313" key="2">
    <source>
        <dbReference type="Proteomes" id="UP000286134"/>
    </source>
</evidence>